<dbReference type="SMART" id="SM00257">
    <property type="entry name" value="LysM"/>
    <property type="match status" value="1"/>
</dbReference>
<dbReference type="Gene3D" id="3.10.350.10">
    <property type="entry name" value="LysM domain"/>
    <property type="match status" value="1"/>
</dbReference>
<sequence>MAKAGNNTFTILTFVLVLSLILFVTTAESRELVSAKGKERVTLVCATVTAVNKGDTCFDIAKSNNLTTTDFNAINPNLNCDKLFVGQWLCVQGFTF</sequence>
<dbReference type="Proteomes" id="UP000250235">
    <property type="component" value="Unassembled WGS sequence"/>
</dbReference>
<dbReference type="GO" id="GO:0008061">
    <property type="term" value="F:chitin binding"/>
    <property type="evidence" value="ECO:0007669"/>
    <property type="project" value="UniProtKB-KW"/>
</dbReference>
<dbReference type="OrthoDB" id="5985073at2759"/>
<feature type="signal peptide" evidence="3">
    <location>
        <begin position="1"/>
        <end position="29"/>
    </location>
</feature>
<dbReference type="PANTHER" id="PTHR34997">
    <property type="entry name" value="AM15"/>
    <property type="match status" value="1"/>
</dbReference>
<feature type="chain" id="PRO_5016411689" description="LysM domain-containing protein" evidence="3">
    <location>
        <begin position="30"/>
        <end position="96"/>
    </location>
</feature>
<dbReference type="SUPFAM" id="SSF54106">
    <property type="entry name" value="LysM domain"/>
    <property type="match status" value="1"/>
</dbReference>
<keyword evidence="2" id="KW-0843">Virulence</keyword>
<name>A0A2Z7A3B3_9LAMI</name>
<keyword evidence="6" id="KW-1185">Reference proteome</keyword>
<feature type="domain" description="LysM" evidence="4">
    <location>
        <begin position="47"/>
        <end position="91"/>
    </location>
</feature>
<proteinExistence type="predicted"/>
<evidence type="ECO:0000256" key="2">
    <source>
        <dbReference type="ARBA" id="ARBA00023026"/>
    </source>
</evidence>
<gene>
    <name evidence="5" type="ORF">F511_26163</name>
</gene>
<reference evidence="5 6" key="1">
    <citation type="journal article" date="2015" name="Proc. Natl. Acad. Sci. U.S.A.">
        <title>The resurrection genome of Boea hygrometrica: A blueprint for survival of dehydration.</title>
        <authorList>
            <person name="Xiao L."/>
            <person name="Yang G."/>
            <person name="Zhang L."/>
            <person name="Yang X."/>
            <person name="Zhao S."/>
            <person name="Ji Z."/>
            <person name="Zhou Q."/>
            <person name="Hu M."/>
            <person name="Wang Y."/>
            <person name="Chen M."/>
            <person name="Xu Y."/>
            <person name="Jin H."/>
            <person name="Xiao X."/>
            <person name="Hu G."/>
            <person name="Bao F."/>
            <person name="Hu Y."/>
            <person name="Wan P."/>
            <person name="Li L."/>
            <person name="Deng X."/>
            <person name="Kuang T."/>
            <person name="Xiang C."/>
            <person name="Zhu J.K."/>
            <person name="Oliver M.J."/>
            <person name="He Y."/>
        </authorList>
    </citation>
    <scope>NUCLEOTIDE SEQUENCE [LARGE SCALE GENOMIC DNA]</scope>
    <source>
        <strain evidence="6">cv. XS01</strain>
    </source>
</reference>
<organism evidence="5 6">
    <name type="scientific">Dorcoceras hygrometricum</name>
    <dbReference type="NCBI Taxonomy" id="472368"/>
    <lineage>
        <taxon>Eukaryota</taxon>
        <taxon>Viridiplantae</taxon>
        <taxon>Streptophyta</taxon>
        <taxon>Embryophyta</taxon>
        <taxon>Tracheophyta</taxon>
        <taxon>Spermatophyta</taxon>
        <taxon>Magnoliopsida</taxon>
        <taxon>eudicotyledons</taxon>
        <taxon>Gunneridae</taxon>
        <taxon>Pentapetalae</taxon>
        <taxon>asterids</taxon>
        <taxon>lamiids</taxon>
        <taxon>Lamiales</taxon>
        <taxon>Gesneriaceae</taxon>
        <taxon>Didymocarpoideae</taxon>
        <taxon>Trichosporeae</taxon>
        <taxon>Loxocarpinae</taxon>
        <taxon>Dorcoceras</taxon>
    </lineage>
</organism>
<evidence type="ECO:0000256" key="3">
    <source>
        <dbReference type="SAM" id="SignalP"/>
    </source>
</evidence>
<keyword evidence="3" id="KW-0732">Signal</keyword>
<protein>
    <recommendedName>
        <fullName evidence="4">LysM domain-containing protein</fullName>
    </recommendedName>
</protein>
<dbReference type="CDD" id="cd00118">
    <property type="entry name" value="LysM"/>
    <property type="match status" value="1"/>
</dbReference>
<evidence type="ECO:0000256" key="1">
    <source>
        <dbReference type="ARBA" id="ARBA00022669"/>
    </source>
</evidence>
<dbReference type="InterPro" id="IPR018392">
    <property type="entry name" value="LysM"/>
</dbReference>
<evidence type="ECO:0000313" key="6">
    <source>
        <dbReference type="Proteomes" id="UP000250235"/>
    </source>
</evidence>
<evidence type="ECO:0000313" key="5">
    <source>
        <dbReference type="EMBL" id="KZV16034.1"/>
    </source>
</evidence>
<keyword evidence="1" id="KW-0147">Chitin-binding</keyword>
<dbReference type="PROSITE" id="PS51782">
    <property type="entry name" value="LYSM"/>
    <property type="match status" value="1"/>
</dbReference>
<dbReference type="InterPro" id="IPR052210">
    <property type="entry name" value="LysM1-like"/>
</dbReference>
<dbReference type="EMBL" id="KV019586">
    <property type="protein sequence ID" value="KZV16034.1"/>
    <property type="molecule type" value="Genomic_DNA"/>
</dbReference>
<accession>A0A2Z7A3B3</accession>
<dbReference type="PANTHER" id="PTHR34997:SF1">
    <property type="entry name" value="PEPTIDOGLYCAN-BINDING LYSIN DOMAIN"/>
    <property type="match status" value="1"/>
</dbReference>
<evidence type="ECO:0000259" key="4">
    <source>
        <dbReference type="PROSITE" id="PS51782"/>
    </source>
</evidence>
<dbReference type="InterPro" id="IPR036779">
    <property type="entry name" value="LysM_dom_sf"/>
</dbReference>
<dbReference type="Pfam" id="PF01476">
    <property type="entry name" value="LysM"/>
    <property type="match status" value="1"/>
</dbReference>
<dbReference type="AlphaFoldDB" id="A0A2Z7A3B3"/>